<reference evidence="2" key="1">
    <citation type="submission" date="2022-11" db="UniProtKB">
        <authorList>
            <consortium name="WormBaseParasite"/>
        </authorList>
    </citation>
    <scope>IDENTIFICATION</scope>
</reference>
<dbReference type="Proteomes" id="UP000887574">
    <property type="component" value="Unplaced"/>
</dbReference>
<proteinExistence type="predicted"/>
<dbReference type="AlphaFoldDB" id="A0A915DNS1"/>
<dbReference type="WBParaSite" id="jg21323">
    <property type="protein sequence ID" value="jg21323"/>
    <property type="gene ID" value="jg21323"/>
</dbReference>
<organism evidence="1 2">
    <name type="scientific">Ditylenchus dipsaci</name>
    <dbReference type="NCBI Taxonomy" id="166011"/>
    <lineage>
        <taxon>Eukaryota</taxon>
        <taxon>Metazoa</taxon>
        <taxon>Ecdysozoa</taxon>
        <taxon>Nematoda</taxon>
        <taxon>Chromadorea</taxon>
        <taxon>Rhabditida</taxon>
        <taxon>Tylenchina</taxon>
        <taxon>Tylenchomorpha</taxon>
        <taxon>Sphaerularioidea</taxon>
        <taxon>Anguinidae</taxon>
        <taxon>Anguininae</taxon>
        <taxon>Ditylenchus</taxon>
    </lineage>
</organism>
<protein>
    <submittedName>
        <fullName evidence="2">Uncharacterized protein</fullName>
    </submittedName>
</protein>
<evidence type="ECO:0000313" key="2">
    <source>
        <dbReference type="WBParaSite" id="jg21323"/>
    </source>
</evidence>
<evidence type="ECO:0000313" key="1">
    <source>
        <dbReference type="Proteomes" id="UP000887574"/>
    </source>
</evidence>
<keyword evidence="1" id="KW-1185">Reference proteome</keyword>
<name>A0A915DNS1_9BILA</name>
<sequence>MSNYRAAGVSNESYPAVVPDKSQAFFTDSRPSKSLPFQMHIGDNASNCGSFACNRDIFAEIFLTLRSMEKKVSNGSRKTVITSCLRERSASTLMQKSSFSSPFPQSSIASQRVTNADSLISVAACSESIQEKEKRVELCQDTLVNDEETDLTLKLSMIVPKKAVQTMLAANELSLEAKYKVTVKLENAGNAIKLSLIGLRKDVFRCFLDVGSHFPRNERDFDLEVTKFGQSEQHSADIDGSVAQIGSSAVLVETAKASAISPEIGVQEAFGARIE</sequence>
<accession>A0A915DNS1</accession>